<dbReference type="Gene3D" id="1.20.1080.10">
    <property type="entry name" value="Glycerol uptake facilitator protein"/>
    <property type="match status" value="1"/>
</dbReference>
<feature type="transmembrane region" description="Helical" evidence="6">
    <location>
        <begin position="267"/>
        <end position="292"/>
    </location>
</feature>
<evidence type="ECO:0000256" key="4">
    <source>
        <dbReference type="ARBA" id="ARBA00023136"/>
    </source>
</evidence>
<proteinExistence type="predicted"/>
<feature type="transmembrane region" description="Helical" evidence="6">
    <location>
        <begin position="202"/>
        <end position="221"/>
    </location>
</feature>
<dbReference type="Proteomes" id="UP000322110">
    <property type="component" value="Unassembled WGS sequence"/>
</dbReference>
<protein>
    <submittedName>
        <fullName evidence="7">Formate/nitrite transporter family protein</fullName>
    </submittedName>
</protein>
<dbReference type="EMBL" id="VUKA01000001">
    <property type="protein sequence ID" value="KAA2214501.1"/>
    <property type="molecule type" value="Genomic_DNA"/>
</dbReference>
<gene>
    <name evidence="7" type="ORF">F0Q34_01915</name>
</gene>
<dbReference type="InterPro" id="IPR023271">
    <property type="entry name" value="Aquaporin-like"/>
</dbReference>
<accession>A0A5B2TJ43</accession>
<evidence type="ECO:0000256" key="6">
    <source>
        <dbReference type="SAM" id="Phobius"/>
    </source>
</evidence>
<organism evidence="7 8">
    <name type="scientific">Teichococcus oryzae</name>
    <dbReference type="NCBI Taxonomy" id="1608942"/>
    <lineage>
        <taxon>Bacteria</taxon>
        <taxon>Pseudomonadati</taxon>
        <taxon>Pseudomonadota</taxon>
        <taxon>Alphaproteobacteria</taxon>
        <taxon>Acetobacterales</taxon>
        <taxon>Roseomonadaceae</taxon>
        <taxon>Roseomonas</taxon>
    </lineage>
</organism>
<dbReference type="GO" id="GO:0015499">
    <property type="term" value="F:formate transmembrane transporter activity"/>
    <property type="evidence" value="ECO:0007669"/>
    <property type="project" value="TreeGrafter"/>
</dbReference>
<dbReference type="InterPro" id="IPR000292">
    <property type="entry name" value="For/NO2_transpt"/>
</dbReference>
<dbReference type="Pfam" id="PF01226">
    <property type="entry name" value="Form_Nir_trans"/>
    <property type="match status" value="1"/>
</dbReference>
<dbReference type="RefSeq" id="WP_149810437.1">
    <property type="nucleotide sequence ID" value="NZ_VUKA01000001.1"/>
</dbReference>
<evidence type="ECO:0000256" key="3">
    <source>
        <dbReference type="ARBA" id="ARBA00022989"/>
    </source>
</evidence>
<evidence type="ECO:0000313" key="8">
    <source>
        <dbReference type="Proteomes" id="UP000322110"/>
    </source>
</evidence>
<dbReference type="OrthoDB" id="261587at2"/>
<dbReference type="PANTHER" id="PTHR30520:SF2">
    <property type="entry name" value="INNER MEMBRANE PROTEIN YFDC"/>
    <property type="match status" value="1"/>
</dbReference>
<evidence type="ECO:0000256" key="2">
    <source>
        <dbReference type="ARBA" id="ARBA00022692"/>
    </source>
</evidence>
<feature type="transmembrane region" description="Helical" evidence="6">
    <location>
        <begin position="152"/>
        <end position="175"/>
    </location>
</feature>
<dbReference type="AlphaFoldDB" id="A0A5B2TJ43"/>
<comment type="caution">
    <text evidence="7">The sequence shown here is derived from an EMBL/GenBank/DDBJ whole genome shotgun (WGS) entry which is preliminary data.</text>
</comment>
<evidence type="ECO:0000313" key="7">
    <source>
        <dbReference type="EMBL" id="KAA2214501.1"/>
    </source>
</evidence>
<evidence type="ECO:0000256" key="5">
    <source>
        <dbReference type="SAM" id="MobiDB-lite"/>
    </source>
</evidence>
<comment type="subcellular location">
    <subcellularLocation>
        <location evidence="1">Membrane</location>
        <topology evidence="1">Multi-pass membrane protein</topology>
    </subcellularLocation>
</comment>
<keyword evidence="4 6" id="KW-0472">Membrane</keyword>
<dbReference type="PANTHER" id="PTHR30520">
    <property type="entry name" value="FORMATE TRANSPORTER-RELATED"/>
    <property type="match status" value="1"/>
</dbReference>
<name>A0A5B2TJ43_9PROT</name>
<keyword evidence="8" id="KW-1185">Reference proteome</keyword>
<evidence type="ECO:0000256" key="1">
    <source>
        <dbReference type="ARBA" id="ARBA00004141"/>
    </source>
</evidence>
<feature type="transmembrane region" description="Helical" evidence="6">
    <location>
        <begin position="228"/>
        <end position="247"/>
    </location>
</feature>
<keyword evidence="2 6" id="KW-0812">Transmembrane</keyword>
<keyword evidence="3 6" id="KW-1133">Transmembrane helix</keyword>
<feature type="region of interest" description="Disordered" evidence="5">
    <location>
        <begin position="1"/>
        <end position="46"/>
    </location>
</feature>
<dbReference type="GO" id="GO:0005886">
    <property type="term" value="C:plasma membrane"/>
    <property type="evidence" value="ECO:0007669"/>
    <property type="project" value="TreeGrafter"/>
</dbReference>
<reference evidence="7 8" key="1">
    <citation type="journal article" date="2015" name="Int. J. Syst. Evol. Microbiol.">
        <title>Roseomonas oryzae sp. nov., isolated from paddy rhizosphere soil.</title>
        <authorList>
            <person name="Ramaprasad E.V."/>
            <person name="Sasikala Ch."/>
            <person name="Ramana Ch.V."/>
        </authorList>
    </citation>
    <scope>NUCLEOTIDE SEQUENCE [LARGE SCALE GENOMIC DNA]</scope>
    <source>
        <strain evidence="7 8">KCTC 42542</strain>
    </source>
</reference>
<sequence length="302" mass="32425">MAETRSQARACRSMSRHSTIESASAEVPDPDASGPLTPEEREEVEQHAHLRPLAIYEVVRREGAEELARAGLSLWWSGVAAGLSIGLSIASEGALHSLLPDVPWRPLVESTGYTVGFLIVILARQQLFTEVTLTAVLPVLAKPTRGGFRALMRNWGVVLAANMLGTALFAGMLAIPDLLPPFVTEGALAVSRHMAELTPGQAFGRAILSGWMMALLVWLLPLAEAARIWVIALVAYLIALFELPHVVSGAVEVFLLLYRGEVAAGPALFGFLLPFLVGNVIGGSALFALLAYGQVREEMEAR</sequence>